<proteinExistence type="predicted"/>
<evidence type="ECO:0000313" key="3">
    <source>
        <dbReference type="EMBL" id="OGD89056.1"/>
    </source>
</evidence>
<evidence type="ECO:0000313" key="4">
    <source>
        <dbReference type="Proteomes" id="UP000177369"/>
    </source>
</evidence>
<accession>A0A1F5GB29</accession>
<name>A0A1F5GB29_9BACT</name>
<dbReference type="STRING" id="1797714.A3D04_00805"/>
<feature type="transmembrane region" description="Helical" evidence="2">
    <location>
        <begin position="41"/>
        <end position="61"/>
    </location>
</feature>
<dbReference type="AlphaFoldDB" id="A0A1F5GB29"/>
<organism evidence="3 4">
    <name type="scientific">Candidatus Curtissbacteria bacterium RIFCSPHIGHO2_02_FULL_40_16b</name>
    <dbReference type="NCBI Taxonomy" id="1797714"/>
    <lineage>
        <taxon>Bacteria</taxon>
        <taxon>Candidatus Curtissiibacteriota</taxon>
    </lineage>
</organism>
<keyword evidence="2" id="KW-0472">Membrane</keyword>
<keyword evidence="2" id="KW-0812">Transmembrane</keyword>
<keyword evidence="2" id="KW-1133">Transmembrane helix</keyword>
<sequence length="266" mass="29345">MPAQNPDSGNSRGDSVRSESSGITSSFQSKIPILNSKSRSFFLFLVSSVAIILLVTFLFLINTVSKTPGTAFQTDNLTFTNPFVGGRFEELIALGLQEKDRTEASYYLTKAFLTLSNDYLSNPSTEKRQALLKLAEYLENNLPETKITKASVADIPCKDKSCGGILNYSDELLAIKNQVETNDAIDQFAKKVILSNLEGAAWAAGSDDTTGQFNSLSSVFQDLRDVWRRNNDESLKALAEQTLALMEKANPSYFQLESKAGFFELK</sequence>
<protein>
    <submittedName>
        <fullName evidence="3">Uncharacterized protein</fullName>
    </submittedName>
</protein>
<evidence type="ECO:0000256" key="2">
    <source>
        <dbReference type="SAM" id="Phobius"/>
    </source>
</evidence>
<evidence type="ECO:0000256" key="1">
    <source>
        <dbReference type="SAM" id="MobiDB-lite"/>
    </source>
</evidence>
<reference evidence="3 4" key="1">
    <citation type="journal article" date="2016" name="Nat. Commun.">
        <title>Thousands of microbial genomes shed light on interconnected biogeochemical processes in an aquifer system.</title>
        <authorList>
            <person name="Anantharaman K."/>
            <person name="Brown C.T."/>
            <person name="Hug L.A."/>
            <person name="Sharon I."/>
            <person name="Castelle C.J."/>
            <person name="Probst A.J."/>
            <person name="Thomas B.C."/>
            <person name="Singh A."/>
            <person name="Wilkins M.J."/>
            <person name="Karaoz U."/>
            <person name="Brodie E.L."/>
            <person name="Williams K.H."/>
            <person name="Hubbard S.S."/>
            <person name="Banfield J.F."/>
        </authorList>
    </citation>
    <scope>NUCLEOTIDE SEQUENCE [LARGE SCALE GENOMIC DNA]</scope>
</reference>
<comment type="caution">
    <text evidence="3">The sequence shown here is derived from an EMBL/GenBank/DDBJ whole genome shotgun (WGS) entry which is preliminary data.</text>
</comment>
<dbReference type="Proteomes" id="UP000177369">
    <property type="component" value="Unassembled WGS sequence"/>
</dbReference>
<gene>
    <name evidence="3" type="ORF">A3D04_00805</name>
</gene>
<feature type="region of interest" description="Disordered" evidence="1">
    <location>
        <begin position="1"/>
        <end position="22"/>
    </location>
</feature>
<dbReference type="EMBL" id="MFBD01000013">
    <property type="protein sequence ID" value="OGD89056.1"/>
    <property type="molecule type" value="Genomic_DNA"/>
</dbReference>